<proteinExistence type="predicted"/>
<feature type="domain" description="Planctomycete extracellular" evidence="1">
    <location>
        <begin position="11"/>
        <end position="29"/>
    </location>
</feature>
<protein>
    <recommendedName>
        <fullName evidence="1">Planctomycete extracellular domain-containing protein</fullName>
    </recommendedName>
</protein>
<reference evidence="2 3" key="1">
    <citation type="submission" date="2019-02" db="EMBL/GenBank/DDBJ databases">
        <title>Deep-cultivation of Planctomycetes and their phenomic and genomic characterization uncovers novel biology.</title>
        <authorList>
            <person name="Wiegand S."/>
            <person name="Jogler M."/>
            <person name="Boedeker C."/>
            <person name="Pinto D."/>
            <person name="Vollmers J."/>
            <person name="Rivas-Marin E."/>
            <person name="Kohn T."/>
            <person name="Peeters S.H."/>
            <person name="Heuer A."/>
            <person name="Rast P."/>
            <person name="Oberbeckmann S."/>
            <person name="Bunk B."/>
            <person name="Jeske O."/>
            <person name="Meyerdierks A."/>
            <person name="Storesund J.E."/>
            <person name="Kallscheuer N."/>
            <person name="Luecker S."/>
            <person name="Lage O.M."/>
            <person name="Pohl T."/>
            <person name="Merkel B.J."/>
            <person name="Hornburger P."/>
            <person name="Mueller R.-W."/>
            <person name="Bruemmer F."/>
            <person name="Labrenz M."/>
            <person name="Spormann A.M."/>
            <person name="Op den Camp H."/>
            <person name="Overmann J."/>
            <person name="Amann R."/>
            <person name="Jetten M.S.M."/>
            <person name="Mascher T."/>
            <person name="Medema M.H."/>
            <person name="Devos D.P."/>
            <person name="Kaster A.-K."/>
            <person name="Ovreas L."/>
            <person name="Rohde M."/>
            <person name="Galperin M.Y."/>
            <person name="Jogler C."/>
        </authorList>
    </citation>
    <scope>NUCLEOTIDE SEQUENCE [LARGE SCALE GENOMIC DNA]</scope>
    <source>
        <strain evidence="2 3">TBK1r</strain>
    </source>
</reference>
<dbReference type="RefSeq" id="WP_145212082.1">
    <property type="nucleotide sequence ID" value="NZ_CP036432.1"/>
</dbReference>
<dbReference type="Proteomes" id="UP000318081">
    <property type="component" value="Chromosome"/>
</dbReference>
<evidence type="ECO:0000313" key="3">
    <source>
        <dbReference type="Proteomes" id="UP000318081"/>
    </source>
</evidence>
<evidence type="ECO:0000313" key="2">
    <source>
        <dbReference type="EMBL" id="QDV84179.1"/>
    </source>
</evidence>
<dbReference type="Gene3D" id="2.160.20.160">
    <property type="match status" value="1"/>
</dbReference>
<organism evidence="2 3">
    <name type="scientific">Stieleria magnilauensis</name>
    <dbReference type="NCBI Taxonomy" id="2527963"/>
    <lineage>
        <taxon>Bacteria</taxon>
        <taxon>Pseudomonadati</taxon>
        <taxon>Planctomycetota</taxon>
        <taxon>Planctomycetia</taxon>
        <taxon>Pirellulales</taxon>
        <taxon>Pirellulaceae</taxon>
        <taxon>Stieleria</taxon>
    </lineage>
</organism>
<sequence length="274" mass="29824">MARSKNQASKKRRLGLQNLETRKMMAGDVTVDIDISGSRIDVELTGDGAANGVEVRQINDTLRITGLTQGGAPTTINGSSSQVNIPTKLFTGGSWRTLDDLTIKLGNGDDQVVIRDVNMQHHSHSDLRIETGRGNDRITMLDVNVLDDIDLIDHSTDDGNDYWWMRNVDVGDRLSANMGDGADTFVASYTDARSLNIDSGRHNDYVSLFGIDVDNLDVELRSGNDTLRIDASDADNAHLDGGSNHDTLDVNGTGFYANAFDAVLASEDFETIYA</sequence>
<dbReference type="InterPro" id="IPR011506">
    <property type="entry name" value="Planctomycete_extracellular"/>
</dbReference>
<name>A0ABX5XQA0_9BACT</name>
<keyword evidence="3" id="KW-1185">Reference proteome</keyword>
<dbReference type="Pfam" id="PF07595">
    <property type="entry name" value="Planc_extracel"/>
    <property type="match status" value="1"/>
</dbReference>
<accession>A0ABX5XQA0</accession>
<dbReference type="EMBL" id="CP036432">
    <property type="protein sequence ID" value="QDV84179.1"/>
    <property type="molecule type" value="Genomic_DNA"/>
</dbReference>
<gene>
    <name evidence="2" type="ORF">TBK1r_31240</name>
</gene>
<evidence type="ECO:0000259" key="1">
    <source>
        <dbReference type="Pfam" id="PF07595"/>
    </source>
</evidence>